<sequence>MLQWGIVQGNDAALSTYQIRAYLIRGCSRSPTMLYPNTQWGYGALDLMQTFNLMRETKQNDMK</sequence>
<accession>A0A645HK63</accession>
<name>A0A645HK63_9ZZZZ</name>
<dbReference type="EMBL" id="VSSQ01089938">
    <property type="protein sequence ID" value="MPN36023.1"/>
    <property type="molecule type" value="Genomic_DNA"/>
</dbReference>
<proteinExistence type="predicted"/>
<dbReference type="AlphaFoldDB" id="A0A645HK63"/>
<gene>
    <name evidence="1" type="ORF">SDC9_183528</name>
</gene>
<organism evidence="1">
    <name type="scientific">bioreactor metagenome</name>
    <dbReference type="NCBI Taxonomy" id="1076179"/>
    <lineage>
        <taxon>unclassified sequences</taxon>
        <taxon>metagenomes</taxon>
        <taxon>ecological metagenomes</taxon>
    </lineage>
</organism>
<evidence type="ECO:0000313" key="1">
    <source>
        <dbReference type="EMBL" id="MPN36023.1"/>
    </source>
</evidence>
<protein>
    <submittedName>
        <fullName evidence="1">Uncharacterized protein</fullName>
    </submittedName>
</protein>
<comment type="caution">
    <text evidence="1">The sequence shown here is derived from an EMBL/GenBank/DDBJ whole genome shotgun (WGS) entry which is preliminary data.</text>
</comment>
<reference evidence="1" key="1">
    <citation type="submission" date="2019-08" db="EMBL/GenBank/DDBJ databases">
        <authorList>
            <person name="Kucharzyk K."/>
            <person name="Murdoch R.W."/>
            <person name="Higgins S."/>
            <person name="Loffler F."/>
        </authorList>
    </citation>
    <scope>NUCLEOTIDE SEQUENCE</scope>
</reference>